<reference evidence="1" key="1">
    <citation type="submission" date="2014-09" db="EMBL/GenBank/DDBJ databases">
        <authorList>
            <person name="Magalhaes I.L.F."/>
            <person name="Oliveira U."/>
            <person name="Santos F.R."/>
            <person name="Vidigal T.H.D.A."/>
            <person name="Brescovit A.D."/>
            <person name="Santos A.J."/>
        </authorList>
    </citation>
    <scope>NUCLEOTIDE SEQUENCE</scope>
    <source>
        <tissue evidence="1">Shoot tissue taken approximately 20 cm above the soil surface</tissue>
    </source>
</reference>
<organism evidence="1">
    <name type="scientific">Arundo donax</name>
    <name type="common">Giant reed</name>
    <name type="synonym">Donax arundinaceus</name>
    <dbReference type="NCBI Taxonomy" id="35708"/>
    <lineage>
        <taxon>Eukaryota</taxon>
        <taxon>Viridiplantae</taxon>
        <taxon>Streptophyta</taxon>
        <taxon>Embryophyta</taxon>
        <taxon>Tracheophyta</taxon>
        <taxon>Spermatophyta</taxon>
        <taxon>Magnoliopsida</taxon>
        <taxon>Liliopsida</taxon>
        <taxon>Poales</taxon>
        <taxon>Poaceae</taxon>
        <taxon>PACMAD clade</taxon>
        <taxon>Arundinoideae</taxon>
        <taxon>Arundineae</taxon>
        <taxon>Arundo</taxon>
    </lineage>
</organism>
<accession>A0A0A9C528</accession>
<sequence>MGAGGRSNKYFLCFCIWDDWKCLFKITA</sequence>
<proteinExistence type="predicted"/>
<protein>
    <submittedName>
        <fullName evidence="1">Uncharacterized protein</fullName>
    </submittedName>
</protein>
<evidence type="ECO:0000313" key="1">
    <source>
        <dbReference type="EMBL" id="JAD70651.1"/>
    </source>
</evidence>
<name>A0A0A9C528_ARUDO</name>
<dbReference type="AlphaFoldDB" id="A0A0A9C528"/>
<reference evidence="1" key="2">
    <citation type="journal article" date="2015" name="Data Brief">
        <title>Shoot transcriptome of the giant reed, Arundo donax.</title>
        <authorList>
            <person name="Barrero R.A."/>
            <person name="Guerrero F.D."/>
            <person name="Moolhuijzen P."/>
            <person name="Goolsby J.A."/>
            <person name="Tidwell J."/>
            <person name="Bellgard S.E."/>
            <person name="Bellgard M.I."/>
        </authorList>
    </citation>
    <scope>NUCLEOTIDE SEQUENCE</scope>
    <source>
        <tissue evidence="1">Shoot tissue taken approximately 20 cm above the soil surface</tissue>
    </source>
</reference>
<dbReference type="EMBL" id="GBRH01227244">
    <property type="protein sequence ID" value="JAD70651.1"/>
    <property type="molecule type" value="Transcribed_RNA"/>
</dbReference>